<dbReference type="Gene3D" id="1.10.10.10">
    <property type="entry name" value="Winged helix-like DNA-binding domain superfamily/Winged helix DNA-binding domain"/>
    <property type="match status" value="1"/>
</dbReference>
<keyword evidence="4" id="KW-0804">Transcription</keyword>
<dbReference type="Pfam" id="PF03466">
    <property type="entry name" value="LysR_substrate"/>
    <property type="match status" value="1"/>
</dbReference>
<sequence length="312" mass="34690">MVIKYESLNDVELWAFSRFVRYFCATAQHGTMRRAGDELHVSPSSVDRQILSIEEKLGVPLFERLPQGLRLTSAGELVLHRINCWQQDMYQLKTQIEDLKGMHRGHVTMAIVEGTIEWATSILAGFHQKYPGISYEIQVYGADQVVRLVLENIVDIGLSVNPAIMSGLKVLTSVEFRLGIIAASCHPLSQRSSARLSDCIDYPVVIPDSSLTLRGVIDRLLATSATEFNVVATSNSLQMVKQLVSQNVGIGLATYIDVANEVKSGKMCFIPLENKNVHPSLLSLCLAENRQLSRVTTELVNEFDNEMNALLN</sequence>
<organism evidence="6 7">
    <name type="scientific">Brenneria izadpanahii</name>
    <dbReference type="NCBI Taxonomy" id="2722756"/>
    <lineage>
        <taxon>Bacteria</taxon>
        <taxon>Pseudomonadati</taxon>
        <taxon>Pseudomonadota</taxon>
        <taxon>Gammaproteobacteria</taxon>
        <taxon>Enterobacterales</taxon>
        <taxon>Pectobacteriaceae</taxon>
        <taxon>Brenneria</taxon>
    </lineage>
</organism>
<dbReference type="SUPFAM" id="SSF53850">
    <property type="entry name" value="Periplasmic binding protein-like II"/>
    <property type="match status" value="1"/>
</dbReference>
<dbReference type="InterPro" id="IPR036390">
    <property type="entry name" value="WH_DNA-bd_sf"/>
</dbReference>
<dbReference type="Pfam" id="PF00126">
    <property type="entry name" value="HTH_1"/>
    <property type="match status" value="1"/>
</dbReference>
<evidence type="ECO:0000256" key="4">
    <source>
        <dbReference type="ARBA" id="ARBA00023163"/>
    </source>
</evidence>
<dbReference type="Proteomes" id="UP000671960">
    <property type="component" value="Chromosome"/>
</dbReference>
<keyword evidence="2" id="KW-0805">Transcription regulation</keyword>
<evidence type="ECO:0000313" key="6">
    <source>
        <dbReference type="EMBL" id="QTF08600.1"/>
    </source>
</evidence>
<dbReference type="EMBL" id="CP050854">
    <property type="protein sequence ID" value="QTF08600.1"/>
    <property type="molecule type" value="Genomic_DNA"/>
</dbReference>
<dbReference type="SUPFAM" id="SSF46785">
    <property type="entry name" value="Winged helix' DNA-binding domain"/>
    <property type="match status" value="1"/>
</dbReference>
<name>A0ABX7UWR3_9GAMM</name>
<dbReference type="PANTHER" id="PTHR30419">
    <property type="entry name" value="HTH-TYPE TRANSCRIPTIONAL REGULATOR YBHD"/>
    <property type="match status" value="1"/>
</dbReference>
<evidence type="ECO:0000256" key="3">
    <source>
        <dbReference type="ARBA" id="ARBA00023125"/>
    </source>
</evidence>
<accession>A0ABX7UWR3</accession>
<gene>
    <name evidence="6" type="ORF">HC231_12305</name>
</gene>
<keyword evidence="3" id="KW-0238">DNA-binding</keyword>
<dbReference type="PANTHER" id="PTHR30419:SF8">
    <property type="entry name" value="NITROGEN ASSIMILATION TRANSCRIPTIONAL ACTIVATOR-RELATED"/>
    <property type="match status" value="1"/>
</dbReference>
<dbReference type="InterPro" id="IPR050950">
    <property type="entry name" value="HTH-type_LysR_regulators"/>
</dbReference>
<protein>
    <submittedName>
        <fullName evidence="6">LysR family transcriptional regulator</fullName>
    </submittedName>
</protein>
<dbReference type="InterPro" id="IPR036388">
    <property type="entry name" value="WH-like_DNA-bd_sf"/>
</dbReference>
<evidence type="ECO:0000259" key="5">
    <source>
        <dbReference type="PROSITE" id="PS50931"/>
    </source>
</evidence>
<dbReference type="PROSITE" id="PS50931">
    <property type="entry name" value="HTH_LYSR"/>
    <property type="match status" value="1"/>
</dbReference>
<dbReference type="InterPro" id="IPR000847">
    <property type="entry name" value="LysR_HTH_N"/>
</dbReference>
<feature type="domain" description="HTH lysR-type" evidence="5">
    <location>
        <begin position="21"/>
        <end position="72"/>
    </location>
</feature>
<evidence type="ECO:0000313" key="7">
    <source>
        <dbReference type="Proteomes" id="UP000671960"/>
    </source>
</evidence>
<reference evidence="6 7" key="1">
    <citation type="submission" date="2020-03" db="EMBL/GenBank/DDBJ databases">
        <authorList>
            <person name="Bakhshi Ganjeh M."/>
        </authorList>
    </citation>
    <scope>NUCLEOTIDE SEQUENCE [LARGE SCALE GENOMIC DNA]</scope>
    <source>
        <strain evidence="7">Iran 50</strain>
    </source>
</reference>
<dbReference type="RefSeq" id="WP_208226932.1">
    <property type="nucleotide sequence ID" value="NZ_CP050854.1"/>
</dbReference>
<comment type="similarity">
    <text evidence="1">Belongs to the LysR transcriptional regulatory family.</text>
</comment>
<dbReference type="InterPro" id="IPR005119">
    <property type="entry name" value="LysR_subst-bd"/>
</dbReference>
<proteinExistence type="inferred from homology"/>
<evidence type="ECO:0000256" key="1">
    <source>
        <dbReference type="ARBA" id="ARBA00009437"/>
    </source>
</evidence>
<evidence type="ECO:0000256" key="2">
    <source>
        <dbReference type="ARBA" id="ARBA00023015"/>
    </source>
</evidence>
<keyword evidence="7" id="KW-1185">Reference proteome</keyword>
<dbReference type="Gene3D" id="3.40.190.290">
    <property type="match status" value="1"/>
</dbReference>